<keyword evidence="1" id="KW-0805">Transcription regulation</keyword>
<dbReference type="GO" id="GO:0003677">
    <property type="term" value="F:DNA binding"/>
    <property type="evidence" value="ECO:0007669"/>
    <property type="project" value="UniProtKB-KW"/>
</dbReference>
<evidence type="ECO:0000259" key="4">
    <source>
        <dbReference type="PROSITE" id="PS50949"/>
    </source>
</evidence>
<dbReference type="SMART" id="SM00345">
    <property type="entry name" value="HTH_GNTR"/>
    <property type="match status" value="1"/>
</dbReference>
<dbReference type="SUPFAM" id="SSF46785">
    <property type="entry name" value="Winged helix' DNA-binding domain"/>
    <property type="match status" value="1"/>
</dbReference>
<keyword evidence="3" id="KW-0804">Transcription</keyword>
<dbReference type="PANTHER" id="PTHR43537:SF45">
    <property type="entry name" value="GNTR FAMILY REGULATORY PROTEIN"/>
    <property type="match status" value="1"/>
</dbReference>
<keyword evidence="6" id="KW-1185">Reference proteome</keyword>
<dbReference type="InterPro" id="IPR000524">
    <property type="entry name" value="Tscrpt_reg_HTH_GntR"/>
</dbReference>
<organism evidence="5 6">
    <name type="scientific">Ramlibacter lithotrophicus</name>
    <dbReference type="NCBI Taxonomy" id="2606681"/>
    <lineage>
        <taxon>Bacteria</taxon>
        <taxon>Pseudomonadati</taxon>
        <taxon>Pseudomonadota</taxon>
        <taxon>Betaproteobacteria</taxon>
        <taxon>Burkholderiales</taxon>
        <taxon>Comamonadaceae</taxon>
        <taxon>Ramlibacter</taxon>
    </lineage>
</organism>
<proteinExistence type="predicted"/>
<dbReference type="Gene3D" id="1.10.10.10">
    <property type="entry name" value="Winged helix-like DNA-binding domain superfamily/Winged helix DNA-binding domain"/>
    <property type="match status" value="1"/>
</dbReference>
<dbReference type="PANTHER" id="PTHR43537">
    <property type="entry name" value="TRANSCRIPTIONAL REGULATOR, GNTR FAMILY"/>
    <property type="match status" value="1"/>
</dbReference>
<dbReference type="Gene3D" id="1.20.120.530">
    <property type="entry name" value="GntR ligand-binding domain-like"/>
    <property type="match status" value="1"/>
</dbReference>
<reference evidence="5 6" key="1">
    <citation type="journal article" date="2020" name="Nature">
        <title>Bacterial chemolithoautotrophy via manganese oxidation.</title>
        <authorList>
            <person name="Yu H."/>
            <person name="Leadbetter J.R."/>
        </authorList>
    </citation>
    <scope>NUCLEOTIDE SEQUENCE [LARGE SCALE GENOMIC DNA]</scope>
    <source>
        <strain evidence="5 6">RBP-1</strain>
    </source>
</reference>
<dbReference type="Pfam" id="PF07729">
    <property type="entry name" value="FCD"/>
    <property type="match status" value="1"/>
</dbReference>
<protein>
    <submittedName>
        <fullName evidence="5">GntR family transcriptional regulator</fullName>
    </submittedName>
</protein>
<gene>
    <name evidence="5" type="ORF">RAMLITH_11190</name>
</gene>
<evidence type="ECO:0000313" key="5">
    <source>
        <dbReference type="EMBL" id="NKE66386.1"/>
    </source>
</evidence>
<evidence type="ECO:0000256" key="1">
    <source>
        <dbReference type="ARBA" id="ARBA00023015"/>
    </source>
</evidence>
<dbReference type="Pfam" id="PF00392">
    <property type="entry name" value="GntR"/>
    <property type="match status" value="1"/>
</dbReference>
<dbReference type="GO" id="GO:0003700">
    <property type="term" value="F:DNA-binding transcription factor activity"/>
    <property type="evidence" value="ECO:0007669"/>
    <property type="project" value="InterPro"/>
</dbReference>
<keyword evidence="2" id="KW-0238">DNA-binding</keyword>
<evidence type="ECO:0000256" key="3">
    <source>
        <dbReference type="ARBA" id="ARBA00023163"/>
    </source>
</evidence>
<name>A0A7X6I6G3_9BURK</name>
<evidence type="ECO:0000313" key="6">
    <source>
        <dbReference type="Proteomes" id="UP000521868"/>
    </source>
</evidence>
<dbReference type="InterPro" id="IPR036388">
    <property type="entry name" value="WH-like_DNA-bd_sf"/>
</dbReference>
<comment type="caution">
    <text evidence="5">The sequence shown here is derived from an EMBL/GenBank/DDBJ whole genome shotgun (WGS) entry which is preliminary data.</text>
</comment>
<dbReference type="SUPFAM" id="SSF48008">
    <property type="entry name" value="GntR ligand-binding domain-like"/>
    <property type="match status" value="1"/>
</dbReference>
<dbReference type="InterPro" id="IPR036390">
    <property type="entry name" value="WH_DNA-bd_sf"/>
</dbReference>
<dbReference type="AlphaFoldDB" id="A0A7X6I6G3"/>
<accession>A0A7X6I6G3</accession>
<feature type="domain" description="HTH gntR-type" evidence="4">
    <location>
        <begin position="10"/>
        <end position="77"/>
    </location>
</feature>
<dbReference type="EMBL" id="VTOX01000003">
    <property type="protein sequence ID" value="NKE66386.1"/>
    <property type="molecule type" value="Genomic_DNA"/>
</dbReference>
<dbReference type="Proteomes" id="UP000521868">
    <property type="component" value="Unassembled WGS sequence"/>
</dbReference>
<dbReference type="InterPro" id="IPR008920">
    <property type="entry name" value="TF_FadR/GntR_C"/>
</dbReference>
<dbReference type="PROSITE" id="PS50949">
    <property type="entry name" value="HTH_GNTR"/>
    <property type="match status" value="1"/>
</dbReference>
<dbReference type="SMART" id="SM00895">
    <property type="entry name" value="FCD"/>
    <property type="match status" value="1"/>
</dbReference>
<sequence>MAKPLRLPRASMTDQVHEIVRGRIFDRVYEPGARLQIDGLAKELAVSATPVREALGRLAAEGLARSEPFVGFSVAPLPQEGFYEQLYEFRLLLEPWAARAAARRRSEAGLADMRAALASMEKTALARSYSQFRKFAEADAAFHRAIFVCAGNEPALKAFTDLRTHLLLSRLYVQREQDTGATRRFHAAIYQAIETGDEDEAQRQMTLHVQHSQRSLLDTVQDKKSF</sequence>
<dbReference type="InterPro" id="IPR011711">
    <property type="entry name" value="GntR_C"/>
</dbReference>
<evidence type="ECO:0000256" key="2">
    <source>
        <dbReference type="ARBA" id="ARBA00023125"/>
    </source>
</evidence>